<organism evidence="1">
    <name type="scientific">Arundo donax</name>
    <name type="common">Giant reed</name>
    <name type="synonym">Donax arundinaceus</name>
    <dbReference type="NCBI Taxonomy" id="35708"/>
    <lineage>
        <taxon>Eukaryota</taxon>
        <taxon>Viridiplantae</taxon>
        <taxon>Streptophyta</taxon>
        <taxon>Embryophyta</taxon>
        <taxon>Tracheophyta</taxon>
        <taxon>Spermatophyta</taxon>
        <taxon>Magnoliopsida</taxon>
        <taxon>Liliopsida</taxon>
        <taxon>Poales</taxon>
        <taxon>Poaceae</taxon>
        <taxon>PACMAD clade</taxon>
        <taxon>Arundinoideae</taxon>
        <taxon>Arundineae</taxon>
        <taxon>Arundo</taxon>
    </lineage>
</organism>
<reference evidence="1" key="2">
    <citation type="journal article" date="2015" name="Data Brief">
        <title>Shoot transcriptome of the giant reed, Arundo donax.</title>
        <authorList>
            <person name="Barrero R.A."/>
            <person name="Guerrero F.D."/>
            <person name="Moolhuijzen P."/>
            <person name="Goolsby J.A."/>
            <person name="Tidwell J."/>
            <person name="Bellgard S.E."/>
            <person name="Bellgard M.I."/>
        </authorList>
    </citation>
    <scope>NUCLEOTIDE SEQUENCE</scope>
    <source>
        <tissue evidence="1">Shoot tissue taken approximately 20 cm above the soil surface</tissue>
    </source>
</reference>
<reference evidence="1" key="1">
    <citation type="submission" date="2014-09" db="EMBL/GenBank/DDBJ databases">
        <authorList>
            <person name="Magalhaes I.L.F."/>
            <person name="Oliveira U."/>
            <person name="Santos F.R."/>
            <person name="Vidigal T.H.D.A."/>
            <person name="Brescovit A.D."/>
            <person name="Santos A.J."/>
        </authorList>
    </citation>
    <scope>NUCLEOTIDE SEQUENCE</scope>
    <source>
        <tissue evidence="1">Shoot tissue taken approximately 20 cm above the soil surface</tissue>
    </source>
</reference>
<dbReference type="AlphaFoldDB" id="A0A0A9GY30"/>
<sequence length="66" mass="7748">MEPEVANMYLCCSKVHFALAYNKDFHPNDLGIRLPESEWLKLPDIDRMITFYLLFSTLHVSSILYP</sequence>
<protein>
    <submittedName>
        <fullName evidence="1">Uncharacterized protein</fullName>
    </submittedName>
</protein>
<dbReference type="EMBL" id="GBRH01168464">
    <property type="protein sequence ID" value="JAE29432.1"/>
    <property type="molecule type" value="Transcribed_RNA"/>
</dbReference>
<evidence type="ECO:0000313" key="1">
    <source>
        <dbReference type="EMBL" id="JAE29432.1"/>
    </source>
</evidence>
<accession>A0A0A9GY30</accession>
<name>A0A0A9GY30_ARUDO</name>
<proteinExistence type="predicted"/>